<reference evidence="1" key="1">
    <citation type="submission" date="2021-01" db="EMBL/GenBank/DDBJ databases">
        <authorList>
            <person name="Sun Q."/>
        </authorList>
    </citation>
    <scope>NUCLEOTIDE SEQUENCE</scope>
    <source>
        <strain evidence="1">YIM B02566</strain>
    </source>
</reference>
<dbReference type="Proteomes" id="UP000616151">
    <property type="component" value="Unassembled WGS sequence"/>
</dbReference>
<accession>A0ACC5R0P2</accession>
<keyword evidence="2" id="KW-1185">Reference proteome</keyword>
<evidence type="ECO:0000313" key="1">
    <source>
        <dbReference type="EMBL" id="MBK1866155.1"/>
    </source>
</evidence>
<gene>
    <name evidence="1" type="ORF">JHL16_07290</name>
</gene>
<protein>
    <submittedName>
        <fullName evidence="1">Uncharacterized protein</fullName>
    </submittedName>
</protein>
<proteinExistence type="predicted"/>
<comment type="caution">
    <text evidence="1">The sequence shown here is derived from an EMBL/GenBank/DDBJ whole genome shotgun (WGS) entry which is preliminary data.</text>
</comment>
<evidence type="ECO:0000313" key="2">
    <source>
        <dbReference type="Proteomes" id="UP000616151"/>
    </source>
</evidence>
<dbReference type="EMBL" id="JAENHL010000006">
    <property type="protein sequence ID" value="MBK1866155.1"/>
    <property type="molecule type" value="Genomic_DNA"/>
</dbReference>
<sequence length="95" mass="10479">MSKPRGDIWFVRSNGGQGSYPVNADGWRVVWVFVAGIVASGIMGAVLAQTMETWLWVTITGIGMAVSAIWFIMTARAHTDHSITYNEYVKDKNNA</sequence>
<name>A0ACC5R0P2_9HYPH</name>
<organism evidence="1 2">
    <name type="scientific">Taklimakanibacter albus</name>
    <dbReference type="NCBI Taxonomy" id="2800327"/>
    <lineage>
        <taxon>Bacteria</taxon>
        <taxon>Pseudomonadati</taxon>
        <taxon>Pseudomonadota</taxon>
        <taxon>Alphaproteobacteria</taxon>
        <taxon>Hyphomicrobiales</taxon>
        <taxon>Aestuariivirgaceae</taxon>
        <taxon>Taklimakanibacter</taxon>
    </lineage>
</organism>